<accession>A0A5C8P246</accession>
<dbReference type="AlphaFoldDB" id="A0A5C8P246"/>
<keyword evidence="2" id="KW-1185">Reference proteome</keyword>
<evidence type="ECO:0000313" key="1">
    <source>
        <dbReference type="EMBL" id="TXL67364.1"/>
    </source>
</evidence>
<gene>
    <name evidence="1" type="ORF">FHP08_07130</name>
</gene>
<evidence type="ECO:0000313" key="2">
    <source>
        <dbReference type="Proteomes" id="UP000321548"/>
    </source>
</evidence>
<dbReference type="Proteomes" id="UP000321548">
    <property type="component" value="Unassembled WGS sequence"/>
</dbReference>
<dbReference type="Pfam" id="PF11749">
    <property type="entry name" value="DUF3305"/>
    <property type="match status" value="1"/>
</dbReference>
<name>A0A5C8P246_9BURK</name>
<dbReference type="OrthoDB" id="8526034at2"/>
<sequence>MDTENTLSEHDYRLPRDTEPAGDAVPLHWVDAIPVRARFVAESVGGRWAITQWRLAAVEPAEPEAPDTLPLEIFVDEADGYYLNLSSGEPSIMVRWRLPEDISGVIGEAGEPVAIAVTLSYDEAGRWMDGGERVDRVPMPAKMAEWLAEYVKLHWKPEDKPRKRRGPKASFMRRDEFAQLVERERQRFSPGPGGEGSGNG</sequence>
<dbReference type="EMBL" id="VDUY01000002">
    <property type="protein sequence ID" value="TXL67364.1"/>
    <property type="molecule type" value="Genomic_DNA"/>
</dbReference>
<protein>
    <submittedName>
        <fullName evidence="1">DUF3305 domain-containing protein</fullName>
    </submittedName>
</protein>
<dbReference type="InterPro" id="IPR021736">
    <property type="entry name" value="DUF3305"/>
</dbReference>
<reference evidence="1 2" key="1">
    <citation type="submission" date="2019-06" db="EMBL/GenBank/DDBJ databases">
        <title>Quisquiliibacterium sp. nov., isolated from a maize field.</title>
        <authorList>
            <person name="Lin S.-Y."/>
            <person name="Tsai C.-F."/>
            <person name="Young C.-C."/>
        </authorList>
    </citation>
    <scope>NUCLEOTIDE SEQUENCE [LARGE SCALE GENOMIC DNA]</scope>
    <source>
        <strain evidence="1 2">CC-CFT501</strain>
    </source>
</reference>
<comment type="caution">
    <text evidence="1">The sequence shown here is derived from an EMBL/GenBank/DDBJ whole genome shotgun (WGS) entry which is preliminary data.</text>
</comment>
<proteinExistence type="predicted"/>
<organism evidence="1 2">
    <name type="scientific">Zeimonas arvi</name>
    <dbReference type="NCBI Taxonomy" id="2498847"/>
    <lineage>
        <taxon>Bacteria</taxon>
        <taxon>Pseudomonadati</taxon>
        <taxon>Pseudomonadota</taxon>
        <taxon>Betaproteobacteria</taxon>
        <taxon>Burkholderiales</taxon>
        <taxon>Burkholderiaceae</taxon>
        <taxon>Zeimonas</taxon>
    </lineage>
</organism>